<reference evidence="3" key="1">
    <citation type="journal article" date="2019" name="Int. J. Syst. Evol. Microbiol.">
        <title>The Global Catalogue of Microorganisms (GCM) 10K type strain sequencing project: providing services to taxonomists for standard genome sequencing and annotation.</title>
        <authorList>
            <consortium name="The Broad Institute Genomics Platform"/>
            <consortium name="The Broad Institute Genome Sequencing Center for Infectious Disease"/>
            <person name="Wu L."/>
            <person name="Ma J."/>
        </authorList>
    </citation>
    <scope>NUCLEOTIDE SEQUENCE [LARGE SCALE GENOMIC DNA]</scope>
    <source>
        <strain evidence="3">TISTR 932</strain>
    </source>
</reference>
<protein>
    <recommendedName>
        <fullName evidence="4">MFS transporter</fullName>
    </recommendedName>
</protein>
<organism evidence="2 3">
    <name type="scientific">Enterococcus camelliae</name>
    <dbReference type="NCBI Taxonomy" id="453959"/>
    <lineage>
        <taxon>Bacteria</taxon>
        <taxon>Bacillati</taxon>
        <taxon>Bacillota</taxon>
        <taxon>Bacilli</taxon>
        <taxon>Lactobacillales</taxon>
        <taxon>Enterococcaceae</taxon>
        <taxon>Enterococcus</taxon>
    </lineage>
</organism>
<keyword evidence="1" id="KW-0812">Transmembrane</keyword>
<evidence type="ECO:0000313" key="3">
    <source>
        <dbReference type="Proteomes" id="UP001597427"/>
    </source>
</evidence>
<keyword evidence="1" id="KW-1133">Transmembrane helix</keyword>
<sequence length="367" mass="41568">MQTINSFCYKYGKTNVFLLANTLNIVPFILFLGLSDGHLLLSVLPFGCFYTVQLVGIFFINEAKSVVSSVDIGRLALLSGLMGTFFAMLGTFFFGYYVVAGILIGLSSSWLAIANLTVNHYQPNKEVTIHYSLLSIGIVLLLGGLSIAGAWRFTLSFALYFLFYLIGFQYIREAIQREKVQRLSVKEWNTLVSKKESLLFLGMGALIFLLRIGRLVNSEREIELALFGFCILFFLFFIQTKNQRTKWKVAKSINVLCFFNGVLGNYLILFGAIYVSQCYGQASTAWLLYGPYAVGMLGATVSFSFLVRRLGNYFEGALFGILFLGFCTVFFEKRIFEGFLFFSYGLFLLNLWLNRQYLATTTLHKEQ</sequence>
<comment type="caution">
    <text evidence="2">The sequence shown here is derived from an EMBL/GenBank/DDBJ whole genome shotgun (WGS) entry which is preliminary data.</text>
</comment>
<feature type="transmembrane region" description="Helical" evidence="1">
    <location>
        <begin position="130"/>
        <end position="151"/>
    </location>
</feature>
<keyword evidence="3" id="KW-1185">Reference proteome</keyword>
<feature type="transmembrane region" description="Helical" evidence="1">
    <location>
        <begin position="222"/>
        <end position="240"/>
    </location>
</feature>
<feature type="transmembrane region" description="Helical" evidence="1">
    <location>
        <begin position="72"/>
        <end position="90"/>
    </location>
</feature>
<evidence type="ECO:0000313" key="2">
    <source>
        <dbReference type="EMBL" id="MFD2729796.1"/>
    </source>
</evidence>
<accession>A0ABW5TL06</accession>
<keyword evidence="1" id="KW-0472">Membrane</keyword>
<gene>
    <name evidence="2" type="ORF">ACFSR0_10250</name>
</gene>
<feature type="transmembrane region" description="Helical" evidence="1">
    <location>
        <begin position="196"/>
        <end position="216"/>
    </location>
</feature>
<feature type="transmembrane region" description="Helical" evidence="1">
    <location>
        <begin position="252"/>
        <end position="274"/>
    </location>
</feature>
<feature type="transmembrane region" description="Helical" evidence="1">
    <location>
        <begin position="16"/>
        <end position="34"/>
    </location>
</feature>
<feature type="transmembrane region" description="Helical" evidence="1">
    <location>
        <begin position="286"/>
        <end position="306"/>
    </location>
</feature>
<dbReference type="RefSeq" id="WP_379982483.1">
    <property type="nucleotide sequence ID" value="NZ_JBHUMO010000059.1"/>
</dbReference>
<feature type="transmembrane region" description="Helical" evidence="1">
    <location>
        <begin position="337"/>
        <end position="353"/>
    </location>
</feature>
<feature type="transmembrane region" description="Helical" evidence="1">
    <location>
        <begin position="40"/>
        <end position="60"/>
    </location>
</feature>
<proteinExistence type="predicted"/>
<evidence type="ECO:0008006" key="4">
    <source>
        <dbReference type="Google" id="ProtNLM"/>
    </source>
</evidence>
<feature type="transmembrane region" description="Helical" evidence="1">
    <location>
        <begin position="157"/>
        <end position="175"/>
    </location>
</feature>
<name>A0ABW5TL06_9ENTE</name>
<evidence type="ECO:0000256" key="1">
    <source>
        <dbReference type="SAM" id="Phobius"/>
    </source>
</evidence>
<feature type="transmembrane region" description="Helical" evidence="1">
    <location>
        <begin position="96"/>
        <end position="118"/>
    </location>
</feature>
<dbReference type="Proteomes" id="UP001597427">
    <property type="component" value="Unassembled WGS sequence"/>
</dbReference>
<feature type="transmembrane region" description="Helical" evidence="1">
    <location>
        <begin position="313"/>
        <end position="331"/>
    </location>
</feature>
<dbReference type="EMBL" id="JBHUMO010000059">
    <property type="protein sequence ID" value="MFD2729796.1"/>
    <property type="molecule type" value="Genomic_DNA"/>
</dbReference>